<dbReference type="GO" id="GO:0005759">
    <property type="term" value="C:mitochondrial matrix"/>
    <property type="evidence" value="ECO:0007669"/>
    <property type="project" value="UniProtKB-SubCell"/>
</dbReference>
<dbReference type="Gene3D" id="3.40.50.970">
    <property type="match status" value="2"/>
</dbReference>
<evidence type="ECO:0000313" key="12">
    <source>
        <dbReference type="EMBL" id="TPX58097.1"/>
    </source>
</evidence>
<evidence type="ECO:0000256" key="10">
    <source>
        <dbReference type="ARBA" id="ARBA00031050"/>
    </source>
</evidence>
<accession>A0A507E3X6</accession>
<dbReference type="PANTHER" id="PTHR43380:SF1">
    <property type="entry name" value="2-OXOISOVALERATE DEHYDROGENASE SUBUNIT ALPHA, MITOCHONDRIAL"/>
    <property type="match status" value="1"/>
</dbReference>
<feature type="domain" description="Dehydrogenase E1 component" evidence="11">
    <location>
        <begin position="88"/>
        <end position="387"/>
    </location>
</feature>
<dbReference type="FunFam" id="3.40.50.970:FF:000015">
    <property type="entry name" value="2-oxoisovalerate dehydrogenase subunit alpha"/>
    <property type="match status" value="2"/>
</dbReference>
<dbReference type="GO" id="GO:0003863">
    <property type="term" value="F:branched-chain 2-oxo acid dehydrogenase activity"/>
    <property type="evidence" value="ECO:0007669"/>
    <property type="project" value="UniProtKB-EC"/>
</dbReference>
<dbReference type="InterPro" id="IPR029061">
    <property type="entry name" value="THDP-binding"/>
</dbReference>
<dbReference type="InterPro" id="IPR050771">
    <property type="entry name" value="Alpha-ketoacid_DH_E1_comp"/>
</dbReference>
<name>A0A507E3X6_9FUNG</name>
<protein>
    <recommendedName>
        <fullName evidence="4">3-methyl-2-oxobutanoate dehydrogenase (2-methylpropanoyl-transferring)</fullName>
        <ecNumber evidence="4">1.2.4.4</ecNumber>
    </recommendedName>
    <alternativeName>
        <fullName evidence="10">Branched-chain alpha-keto acid dehydrogenase E1 component alpha chain</fullName>
    </alternativeName>
</protein>
<keyword evidence="7" id="KW-0630">Potassium</keyword>
<keyword evidence="13" id="KW-1185">Reference proteome</keyword>
<reference evidence="12 13" key="1">
    <citation type="journal article" date="2019" name="Sci. Rep.">
        <title>Comparative genomics of chytrid fungi reveal insights into the obligate biotrophic and pathogenic lifestyle of Synchytrium endobioticum.</title>
        <authorList>
            <person name="van de Vossenberg B.T.L.H."/>
            <person name="Warris S."/>
            <person name="Nguyen H.D.T."/>
            <person name="van Gent-Pelzer M.P.E."/>
            <person name="Joly D.L."/>
            <person name="van de Geest H.C."/>
            <person name="Bonants P.J.M."/>
            <person name="Smith D.S."/>
            <person name="Levesque C.A."/>
            <person name="van der Lee T.A.J."/>
        </authorList>
    </citation>
    <scope>NUCLEOTIDE SEQUENCE [LARGE SCALE GENOMIC DNA]</scope>
    <source>
        <strain evidence="12 13">CBS 675.73</strain>
    </source>
</reference>
<evidence type="ECO:0000256" key="7">
    <source>
        <dbReference type="ARBA" id="ARBA00022958"/>
    </source>
</evidence>
<comment type="similarity">
    <text evidence="3">Belongs to the BCKDHA family.</text>
</comment>
<dbReference type="CDD" id="cd02000">
    <property type="entry name" value="TPP_E1_PDC_ADC_BCADC"/>
    <property type="match status" value="2"/>
</dbReference>
<dbReference type="PANTHER" id="PTHR43380">
    <property type="entry name" value="2-OXOISOVALERATE DEHYDROGENASE SUBUNIT ALPHA, MITOCHONDRIAL"/>
    <property type="match status" value="1"/>
</dbReference>
<proteinExistence type="inferred from homology"/>
<dbReference type="Proteomes" id="UP000320333">
    <property type="component" value="Unassembled WGS sequence"/>
</dbReference>
<evidence type="ECO:0000256" key="5">
    <source>
        <dbReference type="ARBA" id="ARBA00022723"/>
    </source>
</evidence>
<dbReference type="InterPro" id="IPR001017">
    <property type="entry name" value="DH_E1"/>
</dbReference>
<evidence type="ECO:0000256" key="9">
    <source>
        <dbReference type="ARBA" id="ARBA00023128"/>
    </source>
</evidence>
<evidence type="ECO:0000256" key="8">
    <source>
        <dbReference type="ARBA" id="ARBA00023002"/>
    </source>
</evidence>
<dbReference type="GO" id="GO:0046872">
    <property type="term" value="F:metal ion binding"/>
    <property type="evidence" value="ECO:0007669"/>
    <property type="project" value="UniProtKB-KW"/>
</dbReference>
<dbReference type="Pfam" id="PF00676">
    <property type="entry name" value="E1_dh"/>
    <property type="match status" value="2"/>
</dbReference>
<comment type="subcellular location">
    <subcellularLocation>
        <location evidence="2">Mitochondrion matrix</location>
    </subcellularLocation>
</comment>
<evidence type="ECO:0000256" key="3">
    <source>
        <dbReference type="ARBA" id="ARBA00008646"/>
    </source>
</evidence>
<evidence type="ECO:0000259" key="11">
    <source>
        <dbReference type="Pfam" id="PF00676"/>
    </source>
</evidence>
<feature type="domain" description="Dehydrogenase E1 component" evidence="11">
    <location>
        <begin position="536"/>
        <end position="841"/>
    </location>
</feature>
<dbReference type="EC" id="1.2.4.4" evidence="4"/>
<evidence type="ECO:0000256" key="2">
    <source>
        <dbReference type="ARBA" id="ARBA00004305"/>
    </source>
</evidence>
<dbReference type="EMBL" id="QEAP01000749">
    <property type="protein sequence ID" value="TPX58097.1"/>
    <property type="molecule type" value="Genomic_DNA"/>
</dbReference>
<evidence type="ECO:0000256" key="1">
    <source>
        <dbReference type="ARBA" id="ARBA00001964"/>
    </source>
</evidence>
<sequence length="882" mass="99150">MLRTASLLRRTRAPFAFRPTRFMASVPASTSENVAFPGAISGSVFTEKMTFLSDYPTIATYRVMDSEGAVLVPGSEPQISKDESLKMYKTMVSLNQMDLILYDAQRQGRISFYMTHHGEEATLLGTAAALKNDDVFFGQYREAGFMMYRGFSIQQCMHQCYGNENDLGKGRQMPIHYGSKEFNIQTISSPLGPQIPQAAGAAYALKRSGKDACVICFFGDGAASEGDFHAGLNIAATTESPVIFFCRNNGYAISTPSHEQYRGDGIASRGHGYGMHTIRVDGNDVLAVYNATQEARRIAVEEHKPVLIEALTYRVGHHSTSDDSSAYRPKAEVSDWMKKDSPINRFRKYLETKGWWSEEEEQALRKACRTEILSAFSAAEKVKKPAVSNLFTDVYDEMPWNLVEQKEKLDKLMKKYPSHFDLAAHAAEKDRVKPEFKLKRKDPMNRILATAAKGASHRHRFSPAALRPNSFVQSRRHFAERVSFPGATGGSVFTEKMTFLSDYPTIPTYRVLDLDGKVIVPDQDPKLDKDECLKIYRTMISLNQMDMIMYEAQRQGRISFYMTNYGEEGTHLGTAAALTNDDVIFGQYREAGALIYRGFSIQQCMHQCYSNEKDLGKGRQMPVHYGSKELNIQTISSPLGTQIPQAAGAAYALKREGKDACVVCFFGEGAASEGDFHAALNIAATTEAPVVFFCRNNGYAISTPAREQYRGDGIASRGHGYGMHTIRVDGNDILAVYNVVKEARRIAIEEHKPVLIEALTYRQAIPFHVGHHSTSDDSSAYRPKKEVSDWMKQDAPINRFRKYIQDQQWWSDEQEQALKKQVRAEVLECFAEAEKLKKPAVSNLFTDVYDELPWNLVEQKEKLEALMKKYPSHYDASSHAKE</sequence>
<evidence type="ECO:0000256" key="4">
    <source>
        <dbReference type="ARBA" id="ARBA00012277"/>
    </source>
</evidence>
<dbReference type="GO" id="GO:0009083">
    <property type="term" value="P:branched-chain amino acid catabolic process"/>
    <property type="evidence" value="ECO:0007669"/>
    <property type="project" value="TreeGrafter"/>
</dbReference>
<keyword evidence="5" id="KW-0479">Metal-binding</keyword>
<keyword evidence="6" id="KW-0809">Transit peptide</keyword>
<dbReference type="AlphaFoldDB" id="A0A507E3X6"/>
<dbReference type="STRING" id="246404.A0A507E3X6"/>
<dbReference type="OrthoDB" id="3845at2759"/>
<evidence type="ECO:0000256" key="6">
    <source>
        <dbReference type="ARBA" id="ARBA00022946"/>
    </source>
</evidence>
<keyword evidence="9" id="KW-0496">Mitochondrion</keyword>
<keyword evidence="8" id="KW-0560">Oxidoreductase</keyword>
<dbReference type="SUPFAM" id="SSF52518">
    <property type="entry name" value="Thiamin diphosphate-binding fold (THDP-binding)"/>
    <property type="match status" value="2"/>
</dbReference>
<comment type="cofactor">
    <cofactor evidence="1">
        <name>thiamine diphosphate</name>
        <dbReference type="ChEBI" id="CHEBI:58937"/>
    </cofactor>
</comment>
<gene>
    <name evidence="12" type="ORF">CcCBS67573_g09191</name>
</gene>
<comment type="caution">
    <text evidence="12">The sequence shown here is derived from an EMBL/GenBank/DDBJ whole genome shotgun (WGS) entry which is preliminary data.</text>
</comment>
<organism evidence="12 13">
    <name type="scientific">Chytriomyces confervae</name>
    <dbReference type="NCBI Taxonomy" id="246404"/>
    <lineage>
        <taxon>Eukaryota</taxon>
        <taxon>Fungi</taxon>
        <taxon>Fungi incertae sedis</taxon>
        <taxon>Chytridiomycota</taxon>
        <taxon>Chytridiomycota incertae sedis</taxon>
        <taxon>Chytridiomycetes</taxon>
        <taxon>Chytridiales</taxon>
        <taxon>Chytriomycetaceae</taxon>
        <taxon>Chytriomyces</taxon>
    </lineage>
</organism>
<evidence type="ECO:0000313" key="13">
    <source>
        <dbReference type="Proteomes" id="UP000320333"/>
    </source>
</evidence>